<dbReference type="STRING" id="927083.DB32_008829"/>
<evidence type="ECO:0008006" key="4">
    <source>
        <dbReference type="Google" id="ProtNLM"/>
    </source>
</evidence>
<dbReference type="Pfam" id="PF11272">
    <property type="entry name" value="DUF3072"/>
    <property type="match status" value="1"/>
</dbReference>
<dbReference type="RefSeq" id="WP_053238522.1">
    <property type="nucleotide sequence ID" value="NZ_CP011125.1"/>
</dbReference>
<accession>A0A0F6WAN6</accession>
<feature type="region of interest" description="Disordered" evidence="1">
    <location>
        <begin position="1"/>
        <end position="36"/>
    </location>
</feature>
<dbReference type="Proteomes" id="UP000034883">
    <property type="component" value="Chromosome"/>
</dbReference>
<dbReference type="AlphaFoldDB" id="A0A0F6WAN6"/>
<reference evidence="2 3" key="1">
    <citation type="submission" date="2015-03" db="EMBL/GenBank/DDBJ databases">
        <title>Genome assembly of Sandaracinus amylolyticus DSM 53668.</title>
        <authorList>
            <person name="Sharma G."/>
            <person name="Subramanian S."/>
        </authorList>
    </citation>
    <scope>NUCLEOTIDE SEQUENCE [LARGE SCALE GENOMIC DNA]</scope>
    <source>
        <strain evidence="2 3">DSM 53668</strain>
    </source>
</reference>
<protein>
    <recommendedName>
        <fullName evidence="4">DUF3072 domain-containing protein</fullName>
    </recommendedName>
</protein>
<dbReference type="EMBL" id="CP011125">
    <property type="protein sequence ID" value="AKF11680.1"/>
    <property type="molecule type" value="Genomic_DNA"/>
</dbReference>
<gene>
    <name evidence="2" type="ORF">DB32_008829</name>
</gene>
<evidence type="ECO:0000256" key="1">
    <source>
        <dbReference type="SAM" id="MobiDB-lite"/>
    </source>
</evidence>
<name>A0A0F6WAN6_9BACT</name>
<feature type="compositionally biased region" description="Basic and acidic residues" evidence="1">
    <location>
        <begin position="1"/>
        <end position="22"/>
    </location>
</feature>
<evidence type="ECO:0000313" key="3">
    <source>
        <dbReference type="Proteomes" id="UP000034883"/>
    </source>
</evidence>
<sequence>MEHPKKPVPGRDFDPRRSNLEKDPDDWVSGDDPMTDAQSSYLATLCEQAHEEFEPHLTKAEASKRIDALRAKLGLPDHHRHDTH</sequence>
<dbReference type="KEGG" id="samy:DB32_008829"/>
<dbReference type="InterPro" id="IPR021425">
    <property type="entry name" value="DUF3072"/>
</dbReference>
<proteinExistence type="predicted"/>
<dbReference type="OrthoDB" id="9811751at2"/>
<keyword evidence="3" id="KW-1185">Reference proteome</keyword>
<evidence type="ECO:0000313" key="2">
    <source>
        <dbReference type="EMBL" id="AKF11680.1"/>
    </source>
</evidence>
<organism evidence="2 3">
    <name type="scientific">Sandaracinus amylolyticus</name>
    <dbReference type="NCBI Taxonomy" id="927083"/>
    <lineage>
        <taxon>Bacteria</taxon>
        <taxon>Pseudomonadati</taxon>
        <taxon>Myxococcota</taxon>
        <taxon>Polyangia</taxon>
        <taxon>Polyangiales</taxon>
        <taxon>Sandaracinaceae</taxon>
        <taxon>Sandaracinus</taxon>
    </lineage>
</organism>